<organism evidence="1 2">
    <name type="scientific">Mucuna pruriens</name>
    <name type="common">Velvet bean</name>
    <name type="synonym">Dolichos pruriens</name>
    <dbReference type="NCBI Taxonomy" id="157652"/>
    <lineage>
        <taxon>Eukaryota</taxon>
        <taxon>Viridiplantae</taxon>
        <taxon>Streptophyta</taxon>
        <taxon>Embryophyta</taxon>
        <taxon>Tracheophyta</taxon>
        <taxon>Spermatophyta</taxon>
        <taxon>Magnoliopsida</taxon>
        <taxon>eudicotyledons</taxon>
        <taxon>Gunneridae</taxon>
        <taxon>Pentapetalae</taxon>
        <taxon>rosids</taxon>
        <taxon>fabids</taxon>
        <taxon>Fabales</taxon>
        <taxon>Fabaceae</taxon>
        <taxon>Papilionoideae</taxon>
        <taxon>50 kb inversion clade</taxon>
        <taxon>NPAAA clade</taxon>
        <taxon>indigoferoid/millettioid clade</taxon>
        <taxon>Phaseoleae</taxon>
        <taxon>Mucuna</taxon>
    </lineage>
</organism>
<feature type="non-terminal residue" evidence="1">
    <location>
        <position position="1"/>
    </location>
</feature>
<sequence>MGANVTPLGRRTLRPIITFTDEDCRRRGTRCDEPMVISVVTKQYKVERVLKLGVKSLTKCEGVLYGFAGERVLTRGMVELETTFGDRNGTKTIPVVYTVVDTEASYNIIMGRPALNKLEVVVSTHHLCMKFPAGRTIATVRADITTARRCYEDSLRIESTIKETGVNVLDIDLDPRYFSVEERPHLVGDLKEVRIGSSDNQKTKFGTTLGQREESQLVQTLQENADIFAWSAKDMPGIDPSFMCHHLSVSPDSKPVA</sequence>
<dbReference type="EMBL" id="QJKJ01013153">
    <property type="protein sequence ID" value="RDX67041.1"/>
    <property type="molecule type" value="Genomic_DNA"/>
</dbReference>
<keyword evidence="2" id="KW-1185">Reference proteome</keyword>
<reference evidence="1" key="1">
    <citation type="submission" date="2018-05" db="EMBL/GenBank/DDBJ databases">
        <title>Draft genome of Mucuna pruriens seed.</title>
        <authorList>
            <person name="Nnadi N.E."/>
            <person name="Vos R."/>
            <person name="Hasami M.H."/>
            <person name="Devisetty U.K."/>
            <person name="Aguiy J.C."/>
        </authorList>
    </citation>
    <scope>NUCLEOTIDE SEQUENCE [LARGE SCALE GENOMIC DNA]</scope>
    <source>
        <strain evidence="1">JCA_2017</strain>
    </source>
</reference>
<gene>
    <name evidence="1" type="ORF">CR513_54133</name>
</gene>
<dbReference type="OrthoDB" id="101614at2759"/>
<protein>
    <submittedName>
        <fullName evidence="1">Uncharacterized protein</fullName>
    </submittedName>
</protein>
<dbReference type="PANTHER" id="PTHR33240">
    <property type="entry name" value="OS08G0508500 PROTEIN"/>
    <property type="match status" value="1"/>
</dbReference>
<evidence type="ECO:0000313" key="1">
    <source>
        <dbReference type="EMBL" id="RDX67041.1"/>
    </source>
</evidence>
<accession>A0A371ELW0</accession>
<name>A0A371ELW0_MUCPR</name>
<dbReference type="AlphaFoldDB" id="A0A371ELW0"/>
<dbReference type="PANTHER" id="PTHR33240:SF15">
    <property type="entry name" value="GAG-PRO-LIKE PROTEIN"/>
    <property type="match status" value="1"/>
</dbReference>
<dbReference type="Proteomes" id="UP000257109">
    <property type="component" value="Unassembled WGS sequence"/>
</dbReference>
<comment type="caution">
    <text evidence="1">The sequence shown here is derived from an EMBL/GenBank/DDBJ whole genome shotgun (WGS) entry which is preliminary data.</text>
</comment>
<evidence type="ECO:0000313" key="2">
    <source>
        <dbReference type="Proteomes" id="UP000257109"/>
    </source>
</evidence>
<proteinExistence type="predicted"/>